<evidence type="ECO:0000256" key="1">
    <source>
        <dbReference type="SAM" id="MobiDB-lite"/>
    </source>
</evidence>
<proteinExistence type="predicted"/>
<accession>A0AAV4PX29</accession>
<sequence>MHCKRLRYLASSISPNDAKEDTNQREGEARVHQTIAGEQSPNSQYIILDVPTQGNRLEYSAGLRSYGHNTPKCKVVIFGIRSCTRRGVQPSKQL</sequence>
<organism evidence="2 3">
    <name type="scientific">Caerostris extrusa</name>
    <name type="common">Bark spider</name>
    <name type="synonym">Caerostris bankana</name>
    <dbReference type="NCBI Taxonomy" id="172846"/>
    <lineage>
        <taxon>Eukaryota</taxon>
        <taxon>Metazoa</taxon>
        <taxon>Ecdysozoa</taxon>
        <taxon>Arthropoda</taxon>
        <taxon>Chelicerata</taxon>
        <taxon>Arachnida</taxon>
        <taxon>Araneae</taxon>
        <taxon>Araneomorphae</taxon>
        <taxon>Entelegynae</taxon>
        <taxon>Araneoidea</taxon>
        <taxon>Araneidae</taxon>
        <taxon>Caerostris</taxon>
    </lineage>
</organism>
<feature type="compositionally biased region" description="Basic and acidic residues" evidence="1">
    <location>
        <begin position="17"/>
        <end position="31"/>
    </location>
</feature>
<reference evidence="2 3" key="1">
    <citation type="submission" date="2021-06" db="EMBL/GenBank/DDBJ databases">
        <title>Caerostris extrusa draft genome.</title>
        <authorList>
            <person name="Kono N."/>
            <person name="Arakawa K."/>
        </authorList>
    </citation>
    <scope>NUCLEOTIDE SEQUENCE [LARGE SCALE GENOMIC DNA]</scope>
</reference>
<protein>
    <submittedName>
        <fullName evidence="2">Uncharacterized protein</fullName>
    </submittedName>
</protein>
<comment type="caution">
    <text evidence="2">The sequence shown here is derived from an EMBL/GenBank/DDBJ whole genome shotgun (WGS) entry which is preliminary data.</text>
</comment>
<dbReference type="Proteomes" id="UP001054945">
    <property type="component" value="Unassembled WGS sequence"/>
</dbReference>
<name>A0AAV4PX29_CAEEX</name>
<dbReference type="AlphaFoldDB" id="A0AAV4PX29"/>
<keyword evidence="3" id="KW-1185">Reference proteome</keyword>
<gene>
    <name evidence="2" type="ORF">CEXT_706811</name>
</gene>
<feature type="region of interest" description="Disordered" evidence="1">
    <location>
        <begin position="12"/>
        <end position="42"/>
    </location>
</feature>
<evidence type="ECO:0000313" key="2">
    <source>
        <dbReference type="EMBL" id="GIY00876.1"/>
    </source>
</evidence>
<evidence type="ECO:0000313" key="3">
    <source>
        <dbReference type="Proteomes" id="UP001054945"/>
    </source>
</evidence>
<dbReference type="EMBL" id="BPLR01005235">
    <property type="protein sequence ID" value="GIY00876.1"/>
    <property type="molecule type" value="Genomic_DNA"/>
</dbReference>